<dbReference type="Proteomes" id="UP000559256">
    <property type="component" value="Unassembled WGS sequence"/>
</dbReference>
<evidence type="ECO:0000313" key="1">
    <source>
        <dbReference type="EMBL" id="KAF5360035.1"/>
    </source>
</evidence>
<protein>
    <recommendedName>
        <fullName evidence="3">F-box domain-containing protein</fullName>
    </recommendedName>
</protein>
<proteinExistence type="predicted"/>
<dbReference type="InterPro" id="IPR032675">
    <property type="entry name" value="LRR_dom_sf"/>
</dbReference>
<dbReference type="EMBL" id="JAACJM010000045">
    <property type="protein sequence ID" value="KAF5360035.1"/>
    <property type="molecule type" value="Genomic_DNA"/>
</dbReference>
<sequence>MELYPHQQYVEPLVRLLDSLPCITRLYVPAFDDISRILTFSRARLLQTLHLSAACTNRAAVRELGGPFPDDTVPTSLQKFHVTVQEYSVITLLFQNHIYSHLRNLHIWTLCSEKPELIRYPFQAVSASCPGLTVVWISFSGREPFIAHDCSPSFDDLRNILQCRKVSDFFFQHKALINLKDSDLEEMALTWSNLQKLTMQYTSEAEFTETEKPTLLGLFHLTKHCPKLWNIQLILNTRISDTPSFPSKSFHRGEGHLSSISVDASKLLPEDVPKMTMLLDPSQSASDMSAFDEQNLRSRLRSCYGHRNVDISTELERRRLGLEECGEKIAAILSNVDEEHLDKLDELRREQERLKSIIDICLSLQAPVKLLPPELLSKIFHTVHDDVGRIFIFQRSDNSSIPALPLSQVCSLWRNVALSCPKLWCRMNVYLDHSDYTSWAVETCLARSGNVRLELGITGSFTGTKALKCLAESSYRWYDVSLSVEAEIYDEEVLQHIGGNLPVLERLDVHDESKHPGESALLRNLIRQTPNLRFFSAKLLPWSFACLDGTQAKVVDLFLPLSDELVVPLKQSISLSPDIETLSIASSNLVHIPHPPRGDPLTIPTLQSLTVGFPNDQAEVALLHLLLRLFTLPYLATLNLNGIAGNNALPEDVIASFLKRSTCDITTLSLRALGGTKDVEIIKFLRSLPSLKALFLYDRNILHPDDHRIVTKHFLRRFHRTIDGDPPSFSSQSWDFLPRLTTLKLTVPGAHVDEIIREVKEMLKSGRRQLSSGIAGNAFGVLGPVELRKWVKEEFRQYQCIGVDVL</sequence>
<evidence type="ECO:0000313" key="2">
    <source>
        <dbReference type="Proteomes" id="UP000559256"/>
    </source>
</evidence>
<gene>
    <name evidence="1" type="ORF">D9758_007646</name>
</gene>
<keyword evidence="2" id="KW-1185">Reference proteome</keyword>
<dbReference type="PANTHER" id="PTHR38926:SF5">
    <property type="entry name" value="F-BOX AND LEUCINE-RICH REPEAT PROTEIN 6"/>
    <property type="match status" value="1"/>
</dbReference>
<reference evidence="1 2" key="1">
    <citation type="journal article" date="2020" name="ISME J.">
        <title>Uncovering the hidden diversity of litter-decomposition mechanisms in mushroom-forming fungi.</title>
        <authorList>
            <person name="Floudas D."/>
            <person name="Bentzer J."/>
            <person name="Ahren D."/>
            <person name="Johansson T."/>
            <person name="Persson P."/>
            <person name="Tunlid A."/>
        </authorList>
    </citation>
    <scope>NUCLEOTIDE SEQUENCE [LARGE SCALE GENOMIC DNA]</scope>
    <source>
        <strain evidence="1 2">CBS 291.85</strain>
    </source>
</reference>
<organism evidence="1 2">
    <name type="scientific">Tetrapyrgos nigripes</name>
    <dbReference type="NCBI Taxonomy" id="182062"/>
    <lineage>
        <taxon>Eukaryota</taxon>
        <taxon>Fungi</taxon>
        <taxon>Dikarya</taxon>
        <taxon>Basidiomycota</taxon>
        <taxon>Agaricomycotina</taxon>
        <taxon>Agaricomycetes</taxon>
        <taxon>Agaricomycetidae</taxon>
        <taxon>Agaricales</taxon>
        <taxon>Marasmiineae</taxon>
        <taxon>Marasmiaceae</taxon>
        <taxon>Tetrapyrgos</taxon>
    </lineage>
</organism>
<dbReference type="SUPFAM" id="SSF52047">
    <property type="entry name" value="RNI-like"/>
    <property type="match status" value="1"/>
</dbReference>
<comment type="caution">
    <text evidence="1">The sequence shown here is derived from an EMBL/GenBank/DDBJ whole genome shotgun (WGS) entry which is preliminary data.</text>
</comment>
<dbReference type="Gene3D" id="3.80.10.10">
    <property type="entry name" value="Ribonuclease Inhibitor"/>
    <property type="match status" value="2"/>
</dbReference>
<accession>A0A8H5LJP3</accession>
<name>A0A8H5LJP3_9AGAR</name>
<dbReference type="PANTHER" id="PTHR38926">
    <property type="entry name" value="F-BOX DOMAIN CONTAINING PROTEIN, EXPRESSED"/>
    <property type="match status" value="1"/>
</dbReference>
<dbReference type="AlphaFoldDB" id="A0A8H5LJP3"/>
<evidence type="ECO:0008006" key="3">
    <source>
        <dbReference type="Google" id="ProtNLM"/>
    </source>
</evidence>
<dbReference type="OrthoDB" id="2447803at2759"/>